<evidence type="ECO:0000256" key="4">
    <source>
        <dbReference type="ARBA" id="ARBA00022692"/>
    </source>
</evidence>
<name>A0A1M5ZK27_9CLOT</name>
<protein>
    <recommendedName>
        <fullName evidence="10">Na+/H+-dicarboxylate symporter</fullName>
    </recommendedName>
</protein>
<sequence>MGIVLSVLILALIYFLKTKKVSFGNRVLLALVLGVVIGSFFENDVQYIQPIGGAYVNLIKALVVPLVVSVIITSITALEDPARLKKIGLKTLGWFFLTTAIAAVIGTVIALAFNLGDGVQFVASEEFKAREIPTFSQIILDLIPANPVSEAASGKIIPVMVFSIIVAVAIIVEGHNKPELVKPVKDFFKSFSQIMFRVTRFVMQLTPYAVFALMAQVSAKYGISSLLPLIKVIGAVYLASIIQVVVVQGGLIAFVAKLNPVKFFKKIFPAQLVAFTTRSSYGTLPVTIKTLTERVKVSEELATFIAPLGANMGMNGCAGLYPAIVAVFVAKVFNIPMDFSSYLLLIGLTTVASIGTAGVPGTASIMATVVLSGMGLPIEGLALVLGVDTVIDMARTATNVTGAAVVSTLVAASENELDRAAFEEEDKEFELSM</sequence>
<feature type="transmembrane region" description="Helical" evidence="7">
    <location>
        <begin position="23"/>
        <end position="41"/>
    </location>
</feature>
<feature type="transmembrane region" description="Helical" evidence="7">
    <location>
        <begin position="235"/>
        <end position="256"/>
    </location>
</feature>
<evidence type="ECO:0008006" key="10">
    <source>
        <dbReference type="Google" id="ProtNLM"/>
    </source>
</evidence>
<evidence type="ECO:0000256" key="7">
    <source>
        <dbReference type="SAM" id="Phobius"/>
    </source>
</evidence>
<dbReference type="GO" id="GO:0005886">
    <property type="term" value="C:plasma membrane"/>
    <property type="evidence" value="ECO:0007669"/>
    <property type="project" value="UniProtKB-SubCell"/>
</dbReference>
<dbReference type="Proteomes" id="UP000184241">
    <property type="component" value="Unassembled WGS sequence"/>
</dbReference>
<reference evidence="8 9" key="1">
    <citation type="submission" date="2016-11" db="EMBL/GenBank/DDBJ databases">
        <authorList>
            <person name="Jaros S."/>
            <person name="Januszkiewicz K."/>
            <person name="Wedrychowicz H."/>
        </authorList>
    </citation>
    <scope>NUCLEOTIDE SEQUENCE [LARGE SCALE GENOMIC DNA]</scope>
    <source>
        <strain evidence="8 9">DSM 6191</strain>
    </source>
</reference>
<dbReference type="GO" id="GO:0006835">
    <property type="term" value="P:dicarboxylic acid transport"/>
    <property type="evidence" value="ECO:0007669"/>
    <property type="project" value="TreeGrafter"/>
</dbReference>
<evidence type="ECO:0000256" key="3">
    <source>
        <dbReference type="ARBA" id="ARBA00022475"/>
    </source>
</evidence>
<dbReference type="SUPFAM" id="SSF118215">
    <property type="entry name" value="Proton glutamate symport protein"/>
    <property type="match status" value="1"/>
</dbReference>
<dbReference type="PANTHER" id="PTHR42865">
    <property type="entry name" value="PROTON/GLUTAMATE-ASPARTATE SYMPORTER"/>
    <property type="match status" value="1"/>
</dbReference>
<dbReference type="InterPro" id="IPR001991">
    <property type="entry name" value="Na-dicarboxylate_symporter"/>
</dbReference>
<feature type="transmembrane region" description="Helical" evidence="7">
    <location>
        <begin position="156"/>
        <end position="173"/>
    </location>
</feature>
<evidence type="ECO:0000256" key="2">
    <source>
        <dbReference type="ARBA" id="ARBA00022448"/>
    </source>
</evidence>
<keyword evidence="6 7" id="KW-0472">Membrane</keyword>
<feature type="transmembrane region" description="Helical" evidence="7">
    <location>
        <begin position="365"/>
        <end position="387"/>
    </location>
</feature>
<feature type="transmembrane region" description="Helical" evidence="7">
    <location>
        <begin position="91"/>
        <end position="113"/>
    </location>
</feature>
<dbReference type="PRINTS" id="PR00173">
    <property type="entry name" value="EDTRNSPORT"/>
</dbReference>
<dbReference type="Pfam" id="PF00375">
    <property type="entry name" value="SDF"/>
    <property type="match status" value="1"/>
</dbReference>
<dbReference type="EMBL" id="FQXU01000009">
    <property type="protein sequence ID" value="SHI24508.1"/>
    <property type="molecule type" value="Genomic_DNA"/>
</dbReference>
<keyword evidence="5 7" id="KW-1133">Transmembrane helix</keyword>
<proteinExistence type="predicted"/>
<keyword evidence="2" id="KW-0813">Transport</keyword>
<evidence type="ECO:0000256" key="6">
    <source>
        <dbReference type="ARBA" id="ARBA00023136"/>
    </source>
</evidence>
<dbReference type="Gene3D" id="1.10.3860.10">
    <property type="entry name" value="Sodium:dicarboxylate symporter"/>
    <property type="match status" value="1"/>
</dbReference>
<feature type="transmembrane region" description="Helical" evidence="7">
    <location>
        <begin position="194"/>
        <end position="215"/>
    </location>
</feature>
<organism evidence="8 9">
    <name type="scientific">Clostridium intestinale DSM 6191</name>
    <dbReference type="NCBI Taxonomy" id="1121320"/>
    <lineage>
        <taxon>Bacteria</taxon>
        <taxon>Bacillati</taxon>
        <taxon>Bacillota</taxon>
        <taxon>Clostridia</taxon>
        <taxon>Eubacteriales</taxon>
        <taxon>Clostridiaceae</taxon>
        <taxon>Clostridium</taxon>
    </lineage>
</organism>
<dbReference type="AlphaFoldDB" id="A0A1M5ZK27"/>
<evidence type="ECO:0000256" key="1">
    <source>
        <dbReference type="ARBA" id="ARBA00004651"/>
    </source>
</evidence>
<evidence type="ECO:0000313" key="8">
    <source>
        <dbReference type="EMBL" id="SHI24508.1"/>
    </source>
</evidence>
<dbReference type="RefSeq" id="WP_021803105.1">
    <property type="nucleotide sequence ID" value="NZ_FQXU01000009.1"/>
</dbReference>
<gene>
    <name evidence="8" type="ORF">SAMN02745941_03031</name>
</gene>
<comment type="subcellular location">
    <subcellularLocation>
        <location evidence="1">Cell membrane</location>
        <topology evidence="1">Multi-pass membrane protein</topology>
    </subcellularLocation>
</comment>
<feature type="transmembrane region" description="Helical" evidence="7">
    <location>
        <begin position="61"/>
        <end position="79"/>
    </location>
</feature>
<dbReference type="GO" id="GO:0015293">
    <property type="term" value="F:symporter activity"/>
    <property type="evidence" value="ECO:0007669"/>
    <property type="project" value="UniProtKB-KW"/>
</dbReference>
<dbReference type="InterPro" id="IPR036458">
    <property type="entry name" value="Na:dicarbo_symporter_sf"/>
</dbReference>
<evidence type="ECO:0000256" key="5">
    <source>
        <dbReference type="ARBA" id="ARBA00022989"/>
    </source>
</evidence>
<keyword evidence="3" id="KW-1003">Cell membrane</keyword>
<evidence type="ECO:0000313" key="9">
    <source>
        <dbReference type="Proteomes" id="UP000184241"/>
    </source>
</evidence>
<dbReference type="PANTHER" id="PTHR42865:SF7">
    <property type="entry name" value="PROTON_GLUTAMATE-ASPARTATE SYMPORTER"/>
    <property type="match status" value="1"/>
</dbReference>
<accession>A0A1M5ZK27</accession>
<feature type="transmembrane region" description="Helical" evidence="7">
    <location>
        <begin position="342"/>
        <end position="359"/>
    </location>
</feature>
<keyword evidence="4 7" id="KW-0812">Transmembrane</keyword>